<accession>A0A9N9CN95</accession>
<gene>
    <name evidence="2" type="ORF">FMOSSE_LOCUS9391</name>
</gene>
<evidence type="ECO:0000313" key="2">
    <source>
        <dbReference type="EMBL" id="CAG8609706.1"/>
    </source>
</evidence>
<feature type="non-terminal residue" evidence="2">
    <location>
        <position position="1"/>
    </location>
</feature>
<organism evidence="2 3">
    <name type="scientific">Funneliformis mosseae</name>
    <name type="common">Endomycorrhizal fungus</name>
    <name type="synonym">Glomus mosseae</name>
    <dbReference type="NCBI Taxonomy" id="27381"/>
    <lineage>
        <taxon>Eukaryota</taxon>
        <taxon>Fungi</taxon>
        <taxon>Fungi incertae sedis</taxon>
        <taxon>Mucoromycota</taxon>
        <taxon>Glomeromycotina</taxon>
        <taxon>Glomeromycetes</taxon>
        <taxon>Glomerales</taxon>
        <taxon>Glomeraceae</taxon>
        <taxon>Funneliformis</taxon>
    </lineage>
</organism>
<evidence type="ECO:0000256" key="1">
    <source>
        <dbReference type="SAM" id="MobiDB-lite"/>
    </source>
</evidence>
<dbReference type="AlphaFoldDB" id="A0A9N9CN95"/>
<reference evidence="2" key="1">
    <citation type="submission" date="2021-06" db="EMBL/GenBank/DDBJ databases">
        <authorList>
            <person name="Kallberg Y."/>
            <person name="Tangrot J."/>
            <person name="Rosling A."/>
        </authorList>
    </citation>
    <scope>NUCLEOTIDE SEQUENCE</scope>
    <source>
        <strain evidence="2">87-6 pot B 2015</strain>
    </source>
</reference>
<keyword evidence="3" id="KW-1185">Reference proteome</keyword>
<name>A0A9N9CN95_FUNMO</name>
<dbReference type="Proteomes" id="UP000789375">
    <property type="component" value="Unassembled WGS sequence"/>
</dbReference>
<feature type="compositionally biased region" description="Polar residues" evidence="1">
    <location>
        <begin position="1"/>
        <end position="22"/>
    </location>
</feature>
<comment type="caution">
    <text evidence="2">The sequence shown here is derived from an EMBL/GenBank/DDBJ whole genome shotgun (WGS) entry which is preliminary data.</text>
</comment>
<feature type="region of interest" description="Disordered" evidence="1">
    <location>
        <begin position="1"/>
        <end position="29"/>
    </location>
</feature>
<proteinExistence type="predicted"/>
<dbReference type="EMBL" id="CAJVPP010002731">
    <property type="protein sequence ID" value="CAG8609706.1"/>
    <property type="molecule type" value="Genomic_DNA"/>
</dbReference>
<sequence>PRSRSGTPEQQPSKKQNTLQTTKPERKGKEVLIDETTLVVTSEQALINVNDTNDASEIF</sequence>
<evidence type="ECO:0000313" key="3">
    <source>
        <dbReference type="Proteomes" id="UP000789375"/>
    </source>
</evidence>
<protein>
    <submittedName>
        <fullName evidence="2">8209_t:CDS:1</fullName>
    </submittedName>
</protein>